<name>A0A090LRS4_STRRB</name>
<dbReference type="AlphaFoldDB" id="A0A090LRS4"/>
<dbReference type="OrthoDB" id="5862752at2759"/>
<organism evidence="3">
    <name type="scientific">Strongyloides ratti</name>
    <name type="common">Parasitic roundworm</name>
    <dbReference type="NCBI Taxonomy" id="34506"/>
    <lineage>
        <taxon>Eukaryota</taxon>
        <taxon>Metazoa</taxon>
        <taxon>Ecdysozoa</taxon>
        <taxon>Nematoda</taxon>
        <taxon>Chromadorea</taxon>
        <taxon>Rhabditida</taxon>
        <taxon>Tylenchina</taxon>
        <taxon>Panagrolaimomorpha</taxon>
        <taxon>Strongyloidoidea</taxon>
        <taxon>Strongyloididae</taxon>
        <taxon>Strongyloides</taxon>
    </lineage>
</organism>
<dbReference type="WBParaSite" id="SRAE_2000490400.1">
    <property type="protein sequence ID" value="SRAE_2000490400.1"/>
    <property type="gene ID" value="WBGene00265151"/>
</dbReference>
<protein>
    <recommendedName>
        <fullName evidence="2">C2 domain-containing protein</fullName>
    </recommendedName>
</protein>
<accession>A0A090LRS4</accession>
<dbReference type="InterPro" id="IPR057569">
    <property type="entry name" value="C2_nem"/>
</dbReference>
<keyword evidence="1" id="KW-1133">Transmembrane helix</keyword>
<dbReference type="GeneID" id="36382644"/>
<dbReference type="WormBase" id="SRAE_2000490400">
    <property type="protein sequence ID" value="SRP03388"/>
    <property type="gene ID" value="WBGene00265151"/>
</dbReference>
<dbReference type="Pfam" id="PF25330">
    <property type="entry name" value="C2_nem"/>
    <property type="match status" value="1"/>
</dbReference>
<evidence type="ECO:0000256" key="1">
    <source>
        <dbReference type="SAM" id="Phobius"/>
    </source>
</evidence>
<dbReference type="CTD" id="36382644"/>
<sequence length="289" mass="33438">MYFENITENDLSISSTVLGVNSVYNISTICDVSNLIQSFWSLSINSSFINVILKGECFIASIALEKKLQKCFWCTKTTKIIENFKNWNESNFTIYFPFEYILIVLIVIILIFFAITITLLNLLIKDKLSDNICISMKSYKIQNYNITMTTDSKFNKLFFKDNFKESSKKEDILIKHNTKNVKTCLKNYSLNQDISTSILKPYISTQNVYQQKSISNDKKFLPKIQFNESIKSSNSRVQSWINYREMWNTNIYCNTSPTKFNETGTSLFGGAVGYSDTPISSRNVLNNYF</sequence>
<dbReference type="PANTHER" id="PTHR38626">
    <property type="entry name" value="SKN-1 DEPENDENT ZYGOTIC TRANSCRIPT-RELATED"/>
    <property type="match status" value="1"/>
</dbReference>
<keyword evidence="1" id="KW-0472">Membrane</keyword>
<dbReference type="Proteomes" id="UP000035682">
    <property type="component" value="Unplaced"/>
</dbReference>
<gene>
    <name evidence="3 5 6" type="ORF">SRAE_2000490400</name>
</gene>
<reference evidence="3 4" key="1">
    <citation type="submission" date="2014-09" db="EMBL/GenBank/DDBJ databases">
        <authorList>
            <person name="Martin A.A."/>
        </authorList>
    </citation>
    <scope>NUCLEOTIDE SEQUENCE</scope>
    <source>
        <strain evidence="4">ED321</strain>
        <strain evidence="3">ED321 Heterogonic</strain>
    </source>
</reference>
<dbReference type="InterPro" id="IPR040426">
    <property type="entry name" value="C05B5.4-like"/>
</dbReference>
<evidence type="ECO:0000313" key="5">
    <source>
        <dbReference type="WBParaSite" id="SRAE_2000490400.1"/>
    </source>
</evidence>
<reference evidence="5" key="2">
    <citation type="submission" date="2020-12" db="UniProtKB">
        <authorList>
            <consortium name="WormBaseParasite"/>
        </authorList>
    </citation>
    <scope>IDENTIFICATION</scope>
</reference>
<evidence type="ECO:0000313" key="6">
    <source>
        <dbReference type="WormBase" id="SRAE_2000490400"/>
    </source>
</evidence>
<keyword evidence="4" id="KW-1185">Reference proteome</keyword>
<feature type="domain" description="C2" evidence="2">
    <location>
        <begin position="2"/>
        <end position="69"/>
    </location>
</feature>
<proteinExistence type="predicted"/>
<dbReference type="PANTHER" id="PTHR38626:SF4">
    <property type="entry name" value="SKN-1 DEPENDENT ZYGOTIC TRANSCRIPT"/>
    <property type="match status" value="1"/>
</dbReference>
<feature type="transmembrane region" description="Helical" evidence="1">
    <location>
        <begin position="100"/>
        <end position="124"/>
    </location>
</feature>
<dbReference type="EMBL" id="LN609529">
    <property type="protein sequence ID" value="CEF70271.1"/>
    <property type="molecule type" value="Genomic_DNA"/>
</dbReference>
<keyword evidence="1" id="KW-0812">Transmembrane</keyword>
<evidence type="ECO:0000259" key="2">
    <source>
        <dbReference type="Pfam" id="PF25330"/>
    </source>
</evidence>
<evidence type="ECO:0000313" key="4">
    <source>
        <dbReference type="Proteomes" id="UP000035682"/>
    </source>
</evidence>
<dbReference type="RefSeq" id="XP_024509470.1">
    <property type="nucleotide sequence ID" value="XM_024643844.1"/>
</dbReference>
<evidence type="ECO:0000313" key="3">
    <source>
        <dbReference type="EMBL" id="CEF70271.1"/>
    </source>
</evidence>